<evidence type="ECO:0000256" key="2">
    <source>
        <dbReference type="ARBA" id="ARBA00006873"/>
    </source>
</evidence>
<keyword evidence="7 17" id="KW-0479">Metal-binding</keyword>
<keyword evidence="11 17" id="KW-0408">Iron</keyword>
<feature type="disulfide bond" evidence="18">
    <location>
        <begin position="55"/>
        <end position="258"/>
    </location>
</feature>
<feature type="binding site" evidence="16">
    <location>
        <position position="96"/>
    </location>
    <ligand>
        <name>substrate</name>
    </ligand>
</feature>
<keyword evidence="9 17" id="KW-0106">Calcium</keyword>
<evidence type="ECO:0000256" key="3">
    <source>
        <dbReference type="ARBA" id="ARBA00012313"/>
    </source>
</evidence>
<dbReference type="Pfam" id="PF00141">
    <property type="entry name" value="peroxidase"/>
    <property type="match status" value="1"/>
</dbReference>
<evidence type="ECO:0000256" key="1">
    <source>
        <dbReference type="ARBA" id="ARBA00000189"/>
    </source>
</evidence>
<dbReference type="GO" id="GO:0046872">
    <property type="term" value="F:metal ion binding"/>
    <property type="evidence" value="ECO:0007669"/>
    <property type="project" value="UniProtKB-KW"/>
</dbReference>
<protein>
    <recommendedName>
        <fullName evidence="3">peroxidase</fullName>
        <ecNumber evidence="3">1.11.1.7</ecNumber>
    </recommendedName>
</protein>
<dbReference type="CDD" id="cd00693">
    <property type="entry name" value="secretory_peroxidase"/>
    <property type="match status" value="1"/>
</dbReference>
<comment type="similarity">
    <text evidence="2">Belongs to the peroxidase family. Ascorbate peroxidase subfamily.</text>
</comment>
<dbReference type="PRINTS" id="PR00458">
    <property type="entry name" value="PEROXIDASE"/>
</dbReference>
<dbReference type="EC" id="1.11.1.7" evidence="3"/>
<feature type="binding site" evidence="17">
    <location>
        <position position="8"/>
    </location>
    <ligand>
        <name>Ca(2+)</name>
        <dbReference type="ChEBI" id="CHEBI:29108"/>
        <label>1</label>
    </ligand>
</feature>
<evidence type="ECO:0000256" key="12">
    <source>
        <dbReference type="ARBA" id="ARBA00023157"/>
    </source>
</evidence>
<evidence type="ECO:0000256" key="16">
    <source>
        <dbReference type="PIRSR" id="PIRSR600823-2"/>
    </source>
</evidence>
<dbReference type="InterPro" id="IPR010255">
    <property type="entry name" value="Haem_peroxidase_sf"/>
</dbReference>
<sequence length="262" mass="28120">MHFHDCFVRGCDASILIAGPNTEMMAAPNSNLRGFNVIDDAKTQLEAVCPGVVSCADILALATRDSVVLAGGASWAVPTGRRDGRISVASEASNLPGFRDSIAVQIQKFQDKRLNIQDLVTLVGGHTIGTTACLLFRNRLYNFNSTGSPDPTIDLTFLPTLQSLCPENGDASRRVGLDNGSENRFDSSFFANLRDGRGVLETDQMLWSDASTRPIVQSYLGIRGLAGLSFGVEFGRAMVKMANIEVLTGTDGEIRTICSAIN</sequence>
<name>A0A2Z7CQE0_9LAMI</name>
<evidence type="ECO:0000256" key="9">
    <source>
        <dbReference type="ARBA" id="ARBA00022837"/>
    </source>
</evidence>
<dbReference type="GO" id="GO:0006979">
    <property type="term" value="P:response to oxidative stress"/>
    <property type="evidence" value="ECO:0007669"/>
    <property type="project" value="InterPro"/>
</dbReference>
<keyword evidence="4" id="KW-0964">Secreted</keyword>
<feature type="binding site" evidence="17">
    <location>
        <position position="5"/>
    </location>
    <ligand>
        <name>Ca(2+)</name>
        <dbReference type="ChEBI" id="CHEBI:29108"/>
        <label>1</label>
    </ligand>
</feature>
<dbReference type="GO" id="GO:0020037">
    <property type="term" value="F:heme binding"/>
    <property type="evidence" value="ECO:0007669"/>
    <property type="project" value="InterPro"/>
</dbReference>
<dbReference type="InterPro" id="IPR002016">
    <property type="entry name" value="Haem_peroxidase"/>
</dbReference>
<reference evidence="20 21" key="1">
    <citation type="journal article" date="2015" name="Proc. Natl. Acad. Sci. U.S.A.">
        <title>The resurrection genome of Boea hygrometrica: A blueprint for survival of dehydration.</title>
        <authorList>
            <person name="Xiao L."/>
            <person name="Yang G."/>
            <person name="Zhang L."/>
            <person name="Yang X."/>
            <person name="Zhao S."/>
            <person name="Ji Z."/>
            <person name="Zhou Q."/>
            <person name="Hu M."/>
            <person name="Wang Y."/>
            <person name="Chen M."/>
            <person name="Xu Y."/>
            <person name="Jin H."/>
            <person name="Xiao X."/>
            <person name="Hu G."/>
            <person name="Bao F."/>
            <person name="Hu Y."/>
            <person name="Wan P."/>
            <person name="Li L."/>
            <person name="Deng X."/>
            <person name="Kuang T."/>
            <person name="Xiang C."/>
            <person name="Zhu J.K."/>
            <person name="Oliver M.J."/>
            <person name="He Y."/>
        </authorList>
    </citation>
    <scope>NUCLEOTIDE SEQUENCE [LARGE SCALE GENOMIC DNA]</scope>
    <source>
        <strain evidence="21">cv. XS01</strain>
    </source>
</reference>
<dbReference type="PANTHER" id="PTHR31235">
    <property type="entry name" value="PEROXIDASE 25-RELATED"/>
    <property type="match status" value="1"/>
</dbReference>
<feature type="binding site" evidence="17">
    <location>
        <position position="14"/>
    </location>
    <ligand>
        <name>Ca(2+)</name>
        <dbReference type="ChEBI" id="CHEBI:29108"/>
        <label>1</label>
    </ligand>
</feature>
<evidence type="ECO:0000256" key="8">
    <source>
        <dbReference type="ARBA" id="ARBA00022729"/>
    </source>
</evidence>
<keyword evidence="8" id="KW-0732">Signal</keyword>
<keyword evidence="12 18" id="KW-1015">Disulfide bond</keyword>
<evidence type="ECO:0000256" key="7">
    <source>
        <dbReference type="ARBA" id="ARBA00022723"/>
    </source>
</evidence>
<feature type="active site" description="Proton acceptor" evidence="15">
    <location>
        <position position="4"/>
    </location>
</feature>
<feature type="binding site" evidence="17">
    <location>
        <position position="23"/>
    </location>
    <ligand>
        <name>Ca(2+)</name>
        <dbReference type="ChEBI" id="CHEBI:29108"/>
        <label>1</label>
    </ligand>
</feature>
<comment type="catalytic activity">
    <reaction evidence="1">
        <text>2 a phenolic donor + H2O2 = 2 a phenolic radical donor + 2 H2O</text>
        <dbReference type="Rhea" id="RHEA:56136"/>
        <dbReference type="ChEBI" id="CHEBI:15377"/>
        <dbReference type="ChEBI" id="CHEBI:16240"/>
        <dbReference type="ChEBI" id="CHEBI:139520"/>
        <dbReference type="ChEBI" id="CHEBI:139521"/>
        <dbReference type="EC" id="1.11.1.7"/>
    </reaction>
</comment>
<evidence type="ECO:0000256" key="11">
    <source>
        <dbReference type="ARBA" id="ARBA00023004"/>
    </source>
</evidence>
<feature type="binding site" description="axial binding residue" evidence="17">
    <location>
        <position position="126"/>
    </location>
    <ligand>
        <name>heme b</name>
        <dbReference type="ChEBI" id="CHEBI:60344"/>
    </ligand>
    <ligandPart>
        <name>Fe</name>
        <dbReference type="ChEBI" id="CHEBI:18248"/>
    </ligandPart>
</feature>
<comment type="cofactor">
    <cofactor evidence="17">
        <name>Ca(2+)</name>
        <dbReference type="ChEBI" id="CHEBI:29108"/>
    </cofactor>
    <text evidence="17">Binds 2 calcium ions per subunit.</text>
</comment>
<feature type="binding site" evidence="17">
    <location>
        <position position="186"/>
    </location>
    <ligand>
        <name>Ca(2+)</name>
        <dbReference type="ChEBI" id="CHEBI:29108"/>
        <label>2</label>
    </ligand>
</feature>
<dbReference type="Gene3D" id="1.10.420.10">
    <property type="entry name" value="Peroxidase, domain 2"/>
    <property type="match status" value="1"/>
</dbReference>
<feature type="disulfide bond" evidence="18">
    <location>
        <begin position="133"/>
        <end position="165"/>
    </location>
</feature>
<gene>
    <name evidence="20" type="ORF">F511_35140</name>
</gene>
<evidence type="ECO:0000256" key="14">
    <source>
        <dbReference type="ARBA" id="ARBA00023324"/>
    </source>
</evidence>
<dbReference type="PROSITE" id="PS00435">
    <property type="entry name" value="PEROXIDASE_1"/>
    <property type="match status" value="1"/>
</dbReference>
<feature type="binding site" evidence="17">
    <location>
        <position position="10"/>
    </location>
    <ligand>
        <name>Ca(2+)</name>
        <dbReference type="ChEBI" id="CHEBI:29108"/>
        <label>1</label>
    </ligand>
</feature>
<comment type="cofactor">
    <cofactor evidence="17">
        <name>heme b</name>
        <dbReference type="ChEBI" id="CHEBI:60344"/>
    </cofactor>
    <text evidence="17">Binds 1 heme b (iron(II)-protoporphyrin IX) group per subunit.</text>
</comment>
<dbReference type="Gene3D" id="1.10.520.10">
    <property type="match status" value="1"/>
</dbReference>
<keyword evidence="21" id="KW-1185">Reference proteome</keyword>
<evidence type="ECO:0000256" key="4">
    <source>
        <dbReference type="ARBA" id="ARBA00022525"/>
    </source>
</evidence>
<evidence type="ECO:0000256" key="6">
    <source>
        <dbReference type="ARBA" id="ARBA00022617"/>
    </source>
</evidence>
<dbReference type="InterPro" id="IPR000823">
    <property type="entry name" value="Peroxidase_pln"/>
</dbReference>
<evidence type="ECO:0000256" key="5">
    <source>
        <dbReference type="ARBA" id="ARBA00022559"/>
    </source>
</evidence>
<dbReference type="InterPro" id="IPR019793">
    <property type="entry name" value="Peroxidases_heam-ligand_BS"/>
</dbReference>
<keyword evidence="13" id="KW-0325">Glycoprotein</keyword>
<dbReference type="GO" id="GO:0042744">
    <property type="term" value="P:hydrogen peroxide catabolic process"/>
    <property type="evidence" value="ECO:0007669"/>
    <property type="project" value="UniProtKB-KW"/>
</dbReference>
<evidence type="ECO:0000313" key="20">
    <source>
        <dbReference type="EMBL" id="KZV46844.1"/>
    </source>
</evidence>
<dbReference type="PRINTS" id="PR00461">
    <property type="entry name" value="PLPEROXIDASE"/>
</dbReference>
<keyword evidence="14" id="KW-0376">Hydrogen peroxide</keyword>
<feature type="binding site" evidence="17">
    <location>
        <position position="12"/>
    </location>
    <ligand>
        <name>Ca(2+)</name>
        <dbReference type="ChEBI" id="CHEBI:29108"/>
        <label>1</label>
    </ligand>
</feature>
<dbReference type="AlphaFoldDB" id="A0A2Z7CQE0"/>
<feature type="disulfide bond" evidence="18">
    <location>
        <begin position="6"/>
        <end position="11"/>
    </location>
</feature>
<keyword evidence="5" id="KW-0575">Peroxidase</keyword>
<evidence type="ECO:0000256" key="18">
    <source>
        <dbReference type="PIRSR" id="PIRSR600823-5"/>
    </source>
</evidence>
<dbReference type="EMBL" id="KQ995364">
    <property type="protein sequence ID" value="KZV46844.1"/>
    <property type="molecule type" value="Genomic_DNA"/>
</dbReference>
<organism evidence="20 21">
    <name type="scientific">Dorcoceras hygrometricum</name>
    <dbReference type="NCBI Taxonomy" id="472368"/>
    <lineage>
        <taxon>Eukaryota</taxon>
        <taxon>Viridiplantae</taxon>
        <taxon>Streptophyta</taxon>
        <taxon>Embryophyta</taxon>
        <taxon>Tracheophyta</taxon>
        <taxon>Spermatophyta</taxon>
        <taxon>Magnoliopsida</taxon>
        <taxon>eudicotyledons</taxon>
        <taxon>Gunneridae</taxon>
        <taxon>Pentapetalae</taxon>
        <taxon>asterids</taxon>
        <taxon>lamiids</taxon>
        <taxon>Lamiales</taxon>
        <taxon>Gesneriaceae</taxon>
        <taxon>Didymocarpoideae</taxon>
        <taxon>Trichosporeae</taxon>
        <taxon>Loxocarpinae</taxon>
        <taxon>Dorcoceras</taxon>
    </lineage>
</organism>
<evidence type="ECO:0000256" key="13">
    <source>
        <dbReference type="ARBA" id="ARBA00023180"/>
    </source>
</evidence>
<keyword evidence="6" id="KW-0349">Heme</keyword>
<proteinExistence type="inferred from homology"/>
<feature type="binding site" evidence="17">
    <location>
        <position position="178"/>
    </location>
    <ligand>
        <name>Ca(2+)</name>
        <dbReference type="ChEBI" id="CHEBI:29108"/>
        <label>2</label>
    </ligand>
</feature>
<dbReference type="OrthoDB" id="2113341at2759"/>
<keyword evidence="10" id="KW-0560">Oxidoreductase</keyword>
<feature type="binding site" evidence="17">
    <location>
        <position position="127"/>
    </location>
    <ligand>
        <name>Ca(2+)</name>
        <dbReference type="ChEBI" id="CHEBI:29108"/>
        <label>2</label>
    </ligand>
</feature>
<evidence type="ECO:0000256" key="10">
    <source>
        <dbReference type="ARBA" id="ARBA00023002"/>
    </source>
</evidence>
<evidence type="ECO:0000259" key="19">
    <source>
        <dbReference type="PROSITE" id="PS50873"/>
    </source>
</evidence>
<dbReference type="SUPFAM" id="SSF48113">
    <property type="entry name" value="Heme-dependent peroxidases"/>
    <property type="match status" value="1"/>
</dbReference>
<feature type="domain" description="Plant heme peroxidase family profile" evidence="19">
    <location>
        <begin position="1"/>
        <end position="262"/>
    </location>
</feature>
<accession>A0A2Z7CQE0</accession>
<evidence type="ECO:0000256" key="15">
    <source>
        <dbReference type="PIRSR" id="PIRSR600823-1"/>
    </source>
</evidence>
<dbReference type="Proteomes" id="UP000250235">
    <property type="component" value="Unassembled WGS sequence"/>
</dbReference>
<dbReference type="GO" id="GO:0140825">
    <property type="term" value="F:lactoperoxidase activity"/>
    <property type="evidence" value="ECO:0007669"/>
    <property type="project" value="UniProtKB-EC"/>
</dbReference>
<evidence type="ECO:0000313" key="21">
    <source>
        <dbReference type="Proteomes" id="UP000250235"/>
    </source>
</evidence>
<dbReference type="PROSITE" id="PS50873">
    <property type="entry name" value="PEROXIDASE_4"/>
    <property type="match status" value="1"/>
</dbReference>
<dbReference type="FunFam" id="1.10.420.10:FF:000010">
    <property type="entry name" value="Peroxidase"/>
    <property type="match status" value="1"/>
</dbReference>
<dbReference type="InterPro" id="IPR033905">
    <property type="entry name" value="Secretory_peroxidase"/>
</dbReference>
<evidence type="ECO:0000256" key="17">
    <source>
        <dbReference type="PIRSR" id="PIRSR600823-3"/>
    </source>
</evidence>